<dbReference type="Gene3D" id="3.40.30.10">
    <property type="entry name" value="Glutaredoxin"/>
    <property type="match status" value="1"/>
</dbReference>
<dbReference type="PROSITE" id="PS51352">
    <property type="entry name" value="THIOREDOXIN_2"/>
    <property type="match status" value="1"/>
</dbReference>
<dbReference type="InterPro" id="IPR013766">
    <property type="entry name" value="Thioredoxin_domain"/>
</dbReference>
<dbReference type="PANTHER" id="PTHR42852">
    <property type="entry name" value="THIOL:DISULFIDE INTERCHANGE PROTEIN DSBE"/>
    <property type="match status" value="1"/>
</dbReference>
<dbReference type="PANTHER" id="PTHR42852:SF13">
    <property type="entry name" value="PROTEIN DIPZ"/>
    <property type="match status" value="1"/>
</dbReference>
<sequence>MKHFFRGGRGMTFSLKPRGAQTFFLDKESMQRNQGVECSPKFGLRVLKSKNSPDRPGSNSFDFFTSSQSQFLTATHPKAVLAKGFKLTALLIIFCVLFSGLLVLPAFGQEAKGLNNAIPVRVGDKVPPEFWTKEHIVYKNGDTIRMTLEHLRGKPFILDFWATWCGTCIQRFKYNDSYQKELNSEIQFILVDSDLKNDNLERISKVLSDTSHFGGDHGQSIVFDAYLKQLFPHQAIPHYIWIDHTGRVRAISTFDFVTRDQLSILVDRSKGIWK</sequence>
<keyword evidence="1" id="KW-0472">Membrane</keyword>
<accession>A0ABW5L0P1</accession>
<dbReference type="Pfam" id="PF08534">
    <property type="entry name" value="Redoxin"/>
    <property type="match status" value="1"/>
</dbReference>
<name>A0ABW5L0P1_9SPHI</name>
<dbReference type="SUPFAM" id="SSF52833">
    <property type="entry name" value="Thioredoxin-like"/>
    <property type="match status" value="1"/>
</dbReference>
<dbReference type="InterPro" id="IPR050553">
    <property type="entry name" value="Thioredoxin_ResA/DsbE_sf"/>
</dbReference>
<dbReference type="EMBL" id="JBHULD010000014">
    <property type="protein sequence ID" value="MFD2554756.1"/>
    <property type="molecule type" value="Genomic_DNA"/>
</dbReference>
<dbReference type="CDD" id="cd02966">
    <property type="entry name" value="TlpA_like_family"/>
    <property type="match status" value="1"/>
</dbReference>
<gene>
    <name evidence="3" type="ORF">ACFSQW_10170</name>
</gene>
<dbReference type="RefSeq" id="WP_210353147.1">
    <property type="nucleotide sequence ID" value="NZ_JAEQMU010000001.1"/>
</dbReference>
<comment type="caution">
    <text evidence="3">The sequence shown here is derived from an EMBL/GenBank/DDBJ whole genome shotgun (WGS) entry which is preliminary data.</text>
</comment>
<feature type="transmembrane region" description="Helical" evidence="1">
    <location>
        <begin position="87"/>
        <end position="107"/>
    </location>
</feature>
<dbReference type="InterPro" id="IPR036249">
    <property type="entry name" value="Thioredoxin-like_sf"/>
</dbReference>
<dbReference type="InterPro" id="IPR013740">
    <property type="entry name" value="Redoxin"/>
</dbReference>
<protein>
    <submittedName>
        <fullName evidence="3">Redoxin family protein</fullName>
    </submittedName>
</protein>
<keyword evidence="4" id="KW-1185">Reference proteome</keyword>
<keyword evidence="1" id="KW-1133">Transmembrane helix</keyword>
<evidence type="ECO:0000313" key="4">
    <source>
        <dbReference type="Proteomes" id="UP001597440"/>
    </source>
</evidence>
<feature type="domain" description="Thioredoxin" evidence="2">
    <location>
        <begin position="120"/>
        <end position="271"/>
    </location>
</feature>
<proteinExistence type="predicted"/>
<reference evidence="4" key="1">
    <citation type="journal article" date="2019" name="Int. J. Syst. Evol. Microbiol.">
        <title>The Global Catalogue of Microorganisms (GCM) 10K type strain sequencing project: providing services to taxonomists for standard genome sequencing and annotation.</title>
        <authorList>
            <consortium name="The Broad Institute Genomics Platform"/>
            <consortium name="The Broad Institute Genome Sequencing Center for Infectious Disease"/>
            <person name="Wu L."/>
            <person name="Ma J."/>
        </authorList>
    </citation>
    <scope>NUCLEOTIDE SEQUENCE [LARGE SCALE GENOMIC DNA]</scope>
    <source>
        <strain evidence="4">KCTC 52298</strain>
    </source>
</reference>
<evidence type="ECO:0000256" key="1">
    <source>
        <dbReference type="SAM" id="Phobius"/>
    </source>
</evidence>
<dbReference type="Proteomes" id="UP001597440">
    <property type="component" value="Unassembled WGS sequence"/>
</dbReference>
<organism evidence="3 4">
    <name type="scientific">Sphingobacterium tabacisoli</name>
    <dbReference type="NCBI Taxonomy" id="2044855"/>
    <lineage>
        <taxon>Bacteria</taxon>
        <taxon>Pseudomonadati</taxon>
        <taxon>Bacteroidota</taxon>
        <taxon>Sphingobacteriia</taxon>
        <taxon>Sphingobacteriales</taxon>
        <taxon>Sphingobacteriaceae</taxon>
        <taxon>Sphingobacterium</taxon>
    </lineage>
</organism>
<evidence type="ECO:0000313" key="3">
    <source>
        <dbReference type="EMBL" id="MFD2554756.1"/>
    </source>
</evidence>
<keyword evidence="1" id="KW-0812">Transmembrane</keyword>
<evidence type="ECO:0000259" key="2">
    <source>
        <dbReference type="PROSITE" id="PS51352"/>
    </source>
</evidence>